<proteinExistence type="predicted"/>
<evidence type="ECO:0000256" key="1">
    <source>
        <dbReference type="ARBA" id="ARBA00022679"/>
    </source>
</evidence>
<accession>M1XS80</accession>
<keyword evidence="5" id="KW-1185">Reference proteome</keyword>
<keyword evidence="1 4" id="KW-0808">Transferase</keyword>
<dbReference type="InterPro" id="IPR016181">
    <property type="entry name" value="Acyl_CoA_acyltransferase"/>
</dbReference>
<dbReference type="Pfam" id="PF00583">
    <property type="entry name" value="Acetyltransf_1"/>
    <property type="match status" value="1"/>
</dbReference>
<dbReference type="PROSITE" id="PS51186">
    <property type="entry name" value="GNAT"/>
    <property type="match status" value="1"/>
</dbReference>
<name>M1XS80_NATM8</name>
<evidence type="ECO:0000256" key="2">
    <source>
        <dbReference type="ARBA" id="ARBA00023315"/>
    </source>
</evidence>
<dbReference type="GeneID" id="14653217"/>
<dbReference type="Gene3D" id="3.40.630.30">
    <property type="match status" value="1"/>
</dbReference>
<organism evidence="4 5">
    <name type="scientific">Natronomonas moolapensis (strain DSM 18674 / CECT 7526 / JCM 14361 / 8.8.11)</name>
    <dbReference type="NCBI Taxonomy" id="268739"/>
    <lineage>
        <taxon>Archaea</taxon>
        <taxon>Methanobacteriati</taxon>
        <taxon>Methanobacteriota</taxon>
        <taxon>Stenosarchaea group</taxon>
        <taxon>Halobacteria</taxon>
        <taxon>Halobacteriales</taxon>
        <taxon>Natronomonadaceae</taxon>
        <taxon>Natronomonas</taxon>
    </lineage>
</organism>
<dbReference type="STRING" id="268739.Nmlp_3042"/>
<protein>
    <submittedName>
        <fullName evidence="4">GNAT family acetyltransferase</fullName>
        <ecNumber evidence="4">2.3.1.-</ecNumber>
    </submittedName>
</protein>
<dbReference type="KEGG" id="nmo:Nmlp_3042"/>
<evidence type="ECO:0000259" key="3">
    <source>
        <dbReference type="PROSITE" id="PS51186"/>
    </source>
</evidence>
<dbReference type="EC" id="2.3.1.-" evidence="4"/>
<dbReference type="Proteomes" id="UP000011867">
    <property type="component" value="Chromosome"/>
</dbReference>
<dbReference type="SUPFAM" id="SSF55729">
    <property type="entry name" value="Acyl-CoA N-acyltransferases (Nat)"/>
    <property type="match status" value="1"/>
</dbReference>
<dbReference type="OrthoDB" id="125295at2157"/>
<dbReference type="HOGENOM" id="CLU_1582841_0_0_2"/>
<evidence type="ECO:0000313" key="5">
    <source>
        <dbReference type="Proteomes" id="UP000011867"/>
    </source>
</evidence>
<gene>
    <name evidence="4" type="ordered locus">Nmlp_3042</name>
</gene>
<dbReference type="EMBL" id="HF582854">
    <property type="protein sequence ID" value="CCQ37185.1"/>
    <property type="molecule type" value="Genomic_DNA"/>
</dbReference>
<dbReference type="GO" id="GO:0016747">
    <property type="term" value="F:acyltransferase activity, transferring groups other than amino-acyl groups"/>
    <property type="evidence" value="ECO:0007669"/>
    <property type="project" value="InterPro"/>
</dbReference>
<dbReference type="RefSeq" id="WP_015409935.1">
    <property type="nucleotide sequence ID" value="NC_020388.1"/>
</dbReference>
<dbReference type="PANTHER" id="PTHR43877">
    <property type="entry name" value="AMINOALKYLPHOSPHONATE N-ACETYLTRANSFERASE-RELATED-RELATED"/>
    <property type="match status" value="1"/>
</dbReference>
<keyword evidence="2 4" id="KW-0012">Acyltransferase</keyword>
<sequence>MTDATIRPYDPTADRDRRALWDLKRGFETGIGEATGGEDKSSRYESKLTERYRRRWLAWVERCIDDEPRCLSLAETDCGHAVGYVFLLPERLSFVWDAAVVNELYVVPEERSEGVADALFERAIDVAEGQALPLKRLLLDVDRDNERARRFYDRYGFKPWGDIVAREL</sequence>
<dbReference type="InterPro" id="IPR000182">
    <property type="entry name" value="GNAT_dom"/>
</dbReference>
<feature type="domain" description="N-acetyltransferase" evidence="3">
    <location>
        <begin position="4"/>
        <end position="168"/>
    </location>
</feature>
<dbReference type="eggNOG" id="arCOG00834">
    <property type="taxonomic scope" value="Archaea"/>
</dbReference>
<reference evidence="4 5" key="1">
    <citation type="journal article" date="2013" name="Genome Announc.">
        <title>Genome of the haloarchaeon Natronomonas moolapensis, a neutrophilic member of a previously haloalkaliphilic genus.</title>
        <authorList>
            <person name="Dyall-Smith M.L."/>
            <person name="Pfeiffer F."/>
            <person name="Oberwinkler T."/>
            <person name="Klee K."/>
            <person name="Rampp M."/>
            <person name="Palm P."/>
            <person name="Gross K."/>
            <person name="Schuster S.C."/>
            <person name="Oesterhelt D."/>
        </authorList>
    </citation>
    <scope>NUCLEOTIDE SEQUENCE [LARGE SCALE GENOMIC DNA]</scope>
    <source>
        <strain evidence="5">DSM 18674 / JCM 14361 / 8.8.11</strain>
    </source>
</reference>
<evidence type="ECO:0000313" key="4">
    <source>
        <dbReference type="EMBL" id="CCQ37185.1"/>
    </source>
</evidence>
<dbReference type="AlphaFoldDB" id="M1XS80"/>
<dbReference type="CDD" id="cd04301">
    <property type="entry name" value="NAT_SF"/>
    <property type="match status" value="1"/>
</dbReference>
<dbReference type="InterPro" id="IPR050832">
    <property type="entry name" value="Bact_Acetyltransf"/>
</dbReference>